<name>A0A176NPK2_9PSED</name>
<dbReference type="GeneID" id="301217742"/>
<organism evidence="1 2">
    <name type="scientific">Pseudomonas thivervalensis</name>
    <dbReference type="NCBI Taxonomy" id="86265"/>
    <lineage>
        <taxon>Bacteria</taxon>
        <taxon>Pseudomonadati</taxon>
        <taxon>Pseudomonadota</taxon>
        <taxon>Gammaproteobacteria</taxon>
        <taxon>Pseudomonadales</taxon>
        <taxon>Pseudomonadaceae</taxon>
        <taxon>Pseudomonas</taxon>
    </lineage>
</organism>
<accession>A0A176NPK2</accession>
<dbReference type="RefSeq" id="WP_053118397.1">
    <property type="nucleotide sequence ID" value="NZ_CP022201.1"/>
</dbReference>
<dbReference type="EMBL" id="CP022202">
    <property type="protein sequence ID" value="AXA61518.1"/>
    <property type="molecule type" value="Genomic_DNA"/>
</dbReference>
<protein>
    <submittedName>
        <fullName evidence="1">Uncharacterized protein</fullName>
    </submittedName>
</protein>
<dbReference type="KEGG" id="pthv:CE140_15435"/>
<evidence type="ECO:0000313" key="2">
    <source>
        <dbReference type="Proteomes" id="UP000251666"/>
    </source>
</evidence>
<keyword evidence="2" id="KW-1185">Reference proteome</keyword>
<dbReference type="AlphaFoldDB" id="A0A176NPK2"/>
<dbReference type="Proteomes" id="UP000251666">
    <property type="component" value="Chromosome"/>
</dbReference>
<reference evidence="2" key="1">
    <citation type="journal article" date="2021" name="Front. Microbiol.">
        <title>Genomic Analysis of the 1-Aminocyclopropane-1-Carboxylate Deaminase-Producing Pseudomonas thivervalensis SC5 Reveals Its Multifaceted Roles in Soil and in Beneficial Interactions With Plants.</title>
        <authorList>
            <person name="Nascimento F.X."/>
            <person name="Uron P."/>
            <person name="Glick B.R."/>
            <person name="Giachini A."/>
            <person name="Rossi M.J."/>
        </authorList>
    </citation>
    <scope>NUCLEOTIDE SEQUENCE [LARGE SCALE GENOMIC DNA]</scope>
    <source>
        <strain evidence="2">PLM3</strain>
    </source>
</reference>
<evidence type="ECO:0000313" key="1">
    <source>
        <dbReference type="EMBL" id="AXA61518.1"/>
    </source>
</evidence>
<sequence length="302" mass="33872">MFDFLLDEKNVSSLKEYISFLSDLPVALEEIKRFSDAFQRSGHIMMTPPDAQALTRAAVANESRWRAILMVVPSLATMGRHLVAATDTFAQEFAQVAQHTAGAAGRVPMQNIDPLRFTPINAGQQGTNRPPDILYLINNLCLRLDQCAKVVAHFKTLIAEVSQTIHSIFVRFIDSLALRVCICDAPVSKIEAYYSVGRIGLPNMPHDTGGYYSQEQRREKAREHLKILGEIYVRAISAGNNLADFCHRLNHFLSCVKVELQSNDPQRSLRRAKSSMAQVAYPLQELDVMVSALERLSPKYRP</sequence>
<proteinExistence type="predicted"/>
<gene>
    <name evidence="1" type="ORF">CEQ51_15990</name>
</gene>
<dbReference type="OrthoDB" id="7028135at2"/>